<comment type="caution">
    <text evidence="3">The sequence shown here is derived from an EMBL/GenBank/DDBJ whole genome shotgun (WGS) entry which is preliminary data.</text>
</comment>
<accession>A0ABU2WEX2</accession>
<keyword evidence="4" id="KW-1185">Reference proteome</keyword>
<evidence type="ECO:0000259" key="1">
    <source>
        <dbReference type="Pfam" id="PF07287"/>
    </source>
</evidence>
<protein>
    <submittedName>
        <fullName evidence="3">Acyclic terpene utilization AtuA family protein</fullName>
    </submittedName>
</protein>
<name>A0ABU2WEX2_9GAMM</name>
<evidence type="ECO:0000313" key="3">
    <source>
        <dbReference type="EMBL" id="MDT0496414.1"/>
    </source>
</evidence>
<organism evidence="3 4">
    <name type="scientific">Banduia mediterranea</name>
    <dbReference type="NCBI Taxonomy" id="3075609"/>
    <lineage>
        <taxon>Bacteria</taxon>
        <taxon>Pseudomonadati</taxon>
        <taxon>Pseudomonadota</taxon>
        <taxon>Gammaproteobacteria</taxon>
        <taxon>Nevskiales</taxon>
        <taxon>Algiphilaceae</taxon>
        <taxon>Banduia</taxon>
    </lineage>
</organism>
<feature type="domain" description="Acyclic terpene utilisation N-terminal" evidence="1">
    <location>
        <begin position="6"/>
        <end position="446"/>
    </location>
</feature>
<reference evidence="3 4" key="1">
    <citation type="submission" date="2023-09" db="EMBL/GenBank/DDBJ databases">
        <authorList>
            <person name="Rey-Velasco X."/>
        </authorList>
    </citation>
    <scope>NUCLEOTIDE SEQUENCE [LARGE SCALE GENOMIC DNA]</scope>
    <source>
        <strain evidence="3 4">W345</strain>
    </source>
</reference>
<dbReference type="Proteomes" id="UP001254608">
    <property type="component" value="Unassembled WGS sequence"/>
</dbReference>
<evidence type="ECO:0000313" key="4">
    <source>
        <dbReference type="Proteomes" id="UP001254608"/>
    </source>
</evidence>
<dbReference type="EMBL" id="JAVRIC010000003">
    <property type="protein sequence ID" value="MDT0496414.1"/>
    <property type="molecule type" value="Genomic_DNA"/>
</dbReference>
<gene>
    <name evidence="3" type="ORF">RM530_03415</name>
</gene>
<dbReference type="InterPro" id="IPR010839">
    <property type="entry name" value="AtuA_N"/>
</dbReference>
<feature type="domain" description="AtuA-like ferredoxin-fold" evidence="2">
    <location>
        <begin position="487"/>
        <end position="585"/>
    </location>
</feature>
<evidence type="ECO:0000259" key="2">
    <source>
        <dbReference type="Pfam" id="PF23544"/>
    </source>
</evidence>
<dbReference type="InterPro" id="IPR056362">
    <property type="entry name" value="AtuA-like_ferredoxin_dom"/>
</dbReference>
<dbReference type="Pfam" id="PF07287">
    <property type="entry name" value="AtuA"/>
    <property type="match status" value="1"/>
</dbReference>
<dbReference type="PANTHER" id="PTHR47708">
    <property type="match status" value="1"/>
</dbReference>
<dbReference type="Pfam" id="PF23544">
    <property type="entry name" value="AtuA_ferredoxin"/>
    <property type="match status" value="1"/>
</dbReference>
<sequence length="594" mass="63483">MTRTSLRIGCASGFWGDTEYAATQLVHGGKLDFLVFDYLAEITMSLLTRAKAKDPAAGYAPDFVTTLRPLLRQLKERGIRVVSNAGGVNPGACRQALAEAARAEGLTLKIAAVTGDDLMPQVEAMRAAGVREMFSGADLPARLMSANAYLGAFPIAAALDAGADIVVTGRCVDSAVVLGPLISAFGWESTDYDRLAQGSLAGHIIECGTQTTGGNYTDWHRVPGWDNMGFPIAVCEPDGSFVVEKPPGTGGLIVPSTVGEQMVYEIGDPRAYLLPDVRCDFTQVRLEQAGDNRVRVSGARGGPATTQCKVSATYADGFRAIAMLMIGGVDAQQKGERVAEALYTRCRRLFAERGLDDFTETCTEVLGAEATYGPHARAVTREVMVKMGVRHSSKDALEIFSREMAPMALATAPAITGFVGGRPKVQPVVRLFSYLWDKSRIPVRLELDGQAIACPQMSGERYDPATLPVVSGPLPAADAFEGGSREVPLLRLAWARSGDKGDSANIGVLARRPEYLPYIRAALTPEAVAGWFAHLCEGPVHRWDMPGVHGLNFLLERALGGGGIASIRIDPQGKAFAQMLLDHPVMVPASLSFE</sequence>
<dbReference type="RefSeq" id="WP_311363804.1">
    <property type="nucleotide sequence ID" value="NZ_JAVRIC010000003.1"/>
</dbReference>
<proteinExistence type="predicted"/>
<dbReference type="PANTHER" id="PTHR47708:SF2">
    <property type="entry name" value="SI:CH73-132F6.5"/>
    <property type="match status" value="1"/>
</dbReference>